<dbReference type="EMBL" id="JBHSDV010000003">
    <property type="protein sequence ID" value="MFC4388468.1"/>
    <property type="molecule type" value="Genomic_DNA"/>
</dbReference>
<dbReference type="InterPro" id="IPR019554">
    <property type="entry name" value="Soluble_ligand-bd"/>
</dbReference>
<dbReference type="InterPro" id="IPR051675">
    <property type="entry name" value="Endo/Exo/Phosphatase_dom_1"/>
</dbReference>
<dbReference type="SUPFAM" id="SSF47781">
    <property type="entry name" value="RuvA domain 2-like"/>
    <property type="match status" value="1"/>
</dbReference>
<keyword evidence="1" id="KW-0812">Transmembrane</keyword>
<dbReference type="PANTHER" id="PTHR21180:SF32">
    <property type="entry name" value="ENDONUCLEASE_EXONUCLEASE_PHOSPHATASE FAMILY DOMAIN-CONTAINING PROTEIN 1"/>
    <property type="match status" value="1"/>
</dbReference>
<feature type="domain" description="Helix-hairpin-helix DNA-binding motif class 1" evidence="2">
    <location>
        <begin position="177"/>
        <end position="196"/>
    </location>
</feature>
<organism evidence="3 4">
    <name type="scientific">Gracilibacillus marinus</name>
    <dbReference type="NCBI Taxonomy" id="630535"/>
    <lineage>
        <taxon>Bacteria</taxon>
        <taxon>Bacillati</taxon>
        <taxon>Bacillota</taxon>
        <taxon>Bacilli</taxon>
        <taxon>Bacillales</taxon>
        <taxon>Bacillaceae</taxon>
        <taxon>Gracilibacillus</taxon>
    </lineage>
</organism>
<evidence type="ECO:0000313" key="4">
    <source>
        <dbReference type="Proteomes" id="UP001595880"/>
    </source>
</evidence>
<dbReference type="Gene3D" id="3.10.560.10">
    <property type="entry name" value="Outer membrane lipoprotein wza domain like"/>
    <property type="match status" value="1"/>
</dbReference>
<dbReference type="Gene3D" id="1.10.150.310">
    <property type="entry name" value="Tex RuvX-like domain-like"/>
    <property type="match status" value="1"/>
</dbReference>
<feature type="transmembrane region" description="Helical" evidence="1">
    <location>
        <begin position="7"/>
        <end position="23"/>
    </location>
</feature>
<name>A0ABV8W053_9BACI</name>
<keyword evidence="1" id="KW-0472">Membrane</keyword>
<dbReference type="Proteomes" id="UP001595880">
    <property type="component" value="Unassembled WGS sequence"/>
</dbReference>
<evidence type="ECO:0000256" key="1">
    <source>
        <dbReference type="SAM" id="Phobius"/>
    </source>
</evidence>
<dbReference type="InterPro" id="IPR010994">
    <property type="entry name" value="RuvA_2-like"/>
</dbReference>
<accession>A0ABV8W053</accession>
<dbReference type="InterPro" id="IPR004509">
    <property type="entry name" value="Competence_ComEA_HhH"/>
</dbReference>
<proteinExistence type="predicted"/>
<sequence length="200" mass="22561">MSWLRKNWYIILFIFCFVVWMIINPTPKNIDKNAHDPLLIEASNESNDEYLEEDIDTELHIEMVDVKGEVKFPGVYRIEAGERIEDVIKKAGGLTDEADSNSINLAEKVYDEMVIIVAQVNEVGEIPQMNAGKTSDGKIRINKATKEELMEISGIGEAKANAIIEYRETNGDFKQLEDLSNVSGIGEKTVERISEQVQIP</sequence>
<dbReference type="SMART" id="SM00278">
    <property type="entry name" value="HhH1"/>
    <property type="match status" value="2"/>
</dbReference>
<dbReference type="PANTHER" id="PTHR21180">
    <property type="entry name" value="ENDONUCLEASE/EXONUCLEASE/PHOSPHATASE FAMILY DOMAIN-CONTAINING PROTEIN 1"/>
    <property type="match status" value="1"/>
</dbReference>
<reference evidence="4" key="1">
    <citation type="journal article" date="2019" name="Int. J. Syst. Evol. Microbiol.">
        <title>The Global Catalogue of Microorganisms (GCM) 10K type strain sequencing project: providing services to taxonomists for standard genome sequencing and annotation.</title>
        <authorList>
            <consortium name="The Broad Institute Genomics Platform"/>
            <consortium name="The Broad Institute Genome Sequencing Center for Infectious Disease"/>
            <person name="Wu L."/>
            <person name="Ma J."/>
        </authorList>
    </citation>
    <scope>NUCLEOTIDE SEQUENCE [LARGE SCALE GENOMIC DNA]</scope>
    <source>
        <strain evidence="4">KACC 14058</strain>
    </source>
</reference>
<dbReference type="InterPro" id="IPR003583">
    <property type="entry name" value="Hlx-hairpin-Hlx_DNA-bd_motif"/>
</dbReference>
<protein>
    <submittedName>
        <fullName evidence="3">Helix-hairpin-helix domain-containing protein</fullName>
    </submittedName>
</protein>
<keyword evidence="4" id="KW-1185">Reference proteome</keyword>
<gene>
    <name evidence="3" type="ORF">ACFOZ1_11720</name>
</gene>
<dbReference type="Pfam" id="PF10531">
    <property type="entry name" value="SLBB"/>
    <property type="match status" value="1"/>
</dbReference>
<evidence type="ECO:0000313" key="3">
    <source>
        <dbReference type="EMBL" id="MFC4388468.1"/>
    </source>
</evidence>
<keyword evidence="1" id="KW-1133">Transmembrane helix</keyword>
<evidence type="ECO:0000259" key="2">
    <source>
        <dbReference type="SMART" id="SM00278"/>
    </source>
</evidence>
<feature type="domain" description="Helix-hairpin-helix DNA-binding motif class 1" evidence="2">
    <location>
        <begin position="147"/>
        <end position="166"/>
    </location>
</feature>
<comment type="caution">
    <text evidence="3">The sequence shown here is derived from an EMBL/GenBank/DDBJ whole genome shotgun (WGS) entry which is preliminary data.</text>
</comment>
<dbReference type="NCBIfam" id="TIGR00426">
    <property type="entry name" value="competence protein ComEA helix-hairpin-helix repeat region"/>
    <property type="match status" value="1"/>
</dbReference>
<dbReference type="RefSeq" id="WP_390199497.1">
    <property type="nucleotide sequence ID" value="NZ_JBHSDV010000003.1"/>
</dbReference>
<dbReference type="Pfam" id="PF12836">
    <property type="entry name" value="HHH_3"/>
    <property type="match status" value="1"/>
</dbReference>